<proteinExistence type="inferred from homology"/>
<feature type="domain" description="Dyp-type peroxidase C-terminal" evidence="11">
    <location>
        <begin position="262"/>
        <end position="442"/>
    </location>
</feature>
<evidence type="ECO:0000256" key="8">
    <source>
        <dbReference type="ARBA" id="ARBA00025737"/>
    </source>
</evidence>
<dbReference type="SUPFAM" id="SSF54909">
    <property type="entry name" value="Dimeric alpha+beta barrel"/>
    <property type="match status" value="1"/>
</dbReference>
<sequence>MTRPDEHGPGHDDPARPRPAESTSSPPPPARHPGEPGRPGAPEETSPHRPGRRQLLRAGTVGAGTLGVGAAAIGLDRALRDPAASAAPAEQAGPTLHGEETVPFHGAHQAGIETAPTASATFLALDLHQEVDREGVLRMLRLLTDDAARLTQGRPALADTEPELAGRPSRLTITAGFGPGLMERADREAPHWLAPLPAFSIDALEDRFTGGDLLLQVAAEDPLTVSHAARMLLKDARAFASVRWVQRGFRRAQGTQAPGSTMRNLFGQLDGSANPQRGSEHFAQVVWIDDGPFTGGTSMVLRRIRMDLDGWDEADRIAREKSTGRSLDDGAPLSGGTETSQADFEAVSDNGFAVIPEFAHMRRARGVDEGEHQEIYRRPYNYDVPPPADSTALSESGQLFAAFQADLTGQFLPIQQRLADLDLLNQWTTPIGSAVFAIPPGCTEGEYLGQSVLA</sequence>
<dbReference type="EMBL" id="JAGIOC010000001">
    <property type="protein sequence ID" value="MBP2409432.1"/>
    <property type="molecule type" value="Genomic_DNA"/>
</dbReference>
<keyword evidence="7" id="KW-0408">Iron</keyword>
<dbReference type="PROSITE" id="PS51404">
    <property type="entry name" value="DYP_PEROXIDASE"/>
    <property type="match status" value="1"/>
</dbReference>
<dbReference type="PANTHER" id="PTHR30521">
    <property type="entry name" value="DEFERROCHELATASE/PEROXIDASE"/>
    <property type="match status" value="1"/>
</dbReference>
<dbReference type="Proteomes" id="UP000698222">
    <property type="component" value="Unassembled WGS sequence"/>
</dbReference>
<evidence type="ECO:0000256" key="6">
    <source>
        <dbReference type="ARBA" id="ARBA00023002"/>
    </source>
</evidence>
<feature type="region of interest" description="Disordered" evidence="9">
    <location>
        <begin position="1"/>
        <end position="52"/>
    </location>
</feature>
<keyword evidence="5" id="KW-0732">Signal</keyword>
<dbReference type="PROSITE" id="PS51318">
    <property type="entry name" value="TAT"/>
    <property type="match status" value="1"/>
</dbReference>
<comment type="similarity">
    <text evidence="8">Belongs to the DyP-type peroxidase family.</text>
</comment>
<feature type="compositionally biased region" description="Basic and acidic residues" evidence="9">
    <location>
        <begin position="319"/>
        <end position="328"/>
    </location>
</feature>
<feature type="domain" description="Dyp-type peroxidase N-terminal" evidence="10">
    <location>
        <begin position="109"/>
        <end position="250"/>
    </location>
</feature>
<dbReference type="PANTHER" id="PTHR30521:SF4">
    <property type="entry name" value="DEFERROCHELATASE"/>
    <property type="match status" value="1"/>
</dbReference>
<dbReference type="NCBIfam" id="TIGR01413">
    <property type="entry name" value="Dyp_perox_fam"/>
    <property type="match status" value="1"/>
</dbReference>
<dbReference type="InterPro" id="IPR006314">
    <property type="entry name" value="Dyp_peroxidase"/>
</dbReference>
<gene>
    <name evidence="12" type="ORF">JOF44_002335</name>
</gene>
<feature type="compositionally biased region" description="Basic and acidic residues" evidence="9">
    <location>
        <begin position="1"/>
        <end position="19"/>
    </location>
</feature>
<accession>A0ABS4YKV2</accession>
<evidence type="ECO:0000259" key="11">
    <source>
        <dbReference type="Pfam" id="PF20628"/>
    </source>
</evidence>
<dbReference type="GO" id="GO:0004601">
    <property type="term" value="F:peroxidase activity"/>
    <property type="evidence" value="ECO:0007669"/>
    <property type="project" value="UniProtKB-KW"/>
</dbReference>
<dbReference type="InterPro" id="IPR006311">
    <property type="entry name" value="TAT_signal"/>
</dbReference>
<keyword evidence="13" id="KW-1185">Reference proteome</keyword>
<evidence type="ECO:0000256" key="4">
    <source>
        <dbReference type="ARBA" id="ARBA00022723"/>
    </source>
</evidence>
<dbReference type="InterPro" id="IPR048328">
    <property type="entry name" value="Dyp_perox_C"/>
</dbReference>
<evidence type="ECO:0000256" key="9">
    <source>
        <dbReference type="SAM" id="MobiDB-lite"/>
    </source>
</evidence>
<comment type="cofactor">
    <cofactor evidence="1">
        <name>heme b</name>
        <dbReference type="ChEBI" id="CHEBI:60344"/>
    </cofactor>
</comment>
<evidence type="ECO:0000256" key="3">
    <source>
        <dbReference type="ARBA" id="ARBA00022617"/>
    </source>
</evidence>
<dbReference type="Pfam" id="PF04261">
    <property type="entry name" value="Dyp_perox_N"/>
    <property type="match status" value="1"/>
</dbReference>
<evidence type="ECO:0000313" key="12">
    <source>
        <dbReference type="EMBL" id="MBP2409432.1"/>
    </source>
</evidence>
<dbReference type="RefSeq" id="WP_209891396.1">
    <property type="nucleotide sequence ID" value="NZ_BAAAJV010000047.1"/>
</dbReference>
<name>A0ABS4YKV2_9MICO</name>
<evidence type="ECO:0000256" key="7">
    <source>
        <dbReference type="ARBA" id="ARBA00023004"/>
    </source>
</evidence>
<evidence type="ECO:0000256" key="1">
    <source>
        <dbReference type="ARBA" id="ARBA00001970"/>
    </source>
</evidence>
<evidence type="ECO:0000256" key="2">
    <source>
        <dbReference type="ARBA" id="ARBA00022559"/>
    </source>
</evidence>
<dbReference type="InterPro" id="IPR048327">
    <property type="entry name" value="Dyp_perox_N"/>
</dbReference>
<protein>
    <submittedName>
        <fullName evidence="12">Dye decolorizing peroxidase</fullName>
        <ecNumber evidence="12">1.11.1.19</ecNumber>
    </submittedName>
</protein>
<keyword evidence="3" id="KW-0349">Heme</keyword>
<organism evidence="12 13">
    <name type="scientific">Brachybacterium fresconis</name>
    <dbReference type="NCBI Taxonomy" id="173363"/>
    <lineage>
        <taxon>Bacteria</taxon>
        <taxon>Bacillati</taxon>
        <taxon>Actinomycetota</taxon>
        <taxon>Actinomycetes</taxon>
        <taxon>Micrococcales</taxon>
        <taxon>Dermabacteraceae</taxon>
        <taxon>Brachybacterium</taxon>
    </lineage>
</organism>
<comment type="caution">
    <text evidence="12">The sequence shown here is derived from an EMBL/GenBank/DDBJ whole genome shotgun (WGS) entry which is preliminary data.</text>
</comment>
<keyword evidence="6 12" id="KW-0560">Oxidoreductase</keyword>
<reference evidence="12 13" key="1">
    <citation type="submission" date="2021-03" db="EMBL/GenBank/DDBJ databases">
        <title>Sequencing the genomes of 1000 actinobacteria strains.</title>
        <authorList>
            <person name="Klenk H.-P."/>
        </authorList>
    </citation>
    <scope>NUCLEOTIDE SEQUENCE [LARGE SCALE GENOMIC DNA]</scope>
    <source>
        <strain evidence="12 13">DSM 14564</strain>
    </source>
</reference>
<dbReference type="EC" id="1.11.1.19" evidence="12"/>
<evidence type="ECO:0000313" key="13">
    <source>
        <dbReference type="Proteomes" id="UP000698222"/>
    </source>
</evidence>
<dbReference type="InterPro" id="IPR011008">
    <property type="entry name" value="Dimeric_a/b-barrel"/>
</dbReference>
<evidence type="ECO:0000259" key="10">
    <source>
        <dbReference type="Pfam" id="PF04261"/>
    </source>
</evidence>
<keyword evidence="4" id="KW-0479">Metal-binding</keyword>
<keyword evidence="2 12" id="KW-0575">Peroxidase</keyword>
<dbReference type="Pfam" id="PF20628">
    <property type="entry name" value="Dyp_perox_C"/>
    <property type="match status" value="1"/>
</dbReference>
<feature type="region of interest" description="Disordered" evidence="9">
    <location>
        <begin position="319"/>
        <end position="339"/>
    </location>
</feature>
<evidence type="ECO:0000256" key="5">
    <source>
        <dbReference type="ARBA" id="ARBA00022729"/>
    </source>
</evidence>